<evidence type="ECO:0000259" key="5">
    <source>
        <dbReference type="PROSITE" id="PS50865"/>
    </source>
</evidence>
<evidence type="ECO:0000256" key="1">
    <source>
        <dbReference type="ARBA" id="ARBA00022723"/>
    </source>
</evidence>
<dbReference type="SUPFAM" id="SSF144232">
    <property type="entry name" value="HIT/MYND zinc finger-like"/>
    <property type="match status" value="1"/>
</dbReference>
<dbReference type="OrthoDB" id="2832160at2759"/>
<reference evidence="6" key="1">
    <citation type="journal article" date="2019" name="Plant J.">
        <title>Chlorella vulgaris genome assembly and annotation reveals the molecular basis for metabolic acclimation to high light conditions.</title>
        <authorList>
            <person name="Cecchin M."/>
            <person name="Marcolungo L."/>
            <person name="Rossato M."/>
            <person name="Girolomoni L."/>
            <person name="Cosentino E."/>
            <person name="Cuine S."/>
            <person name="Li-Beisson Y."/>
            <person name="Delledonne M."/>
            <person name="Ballottari M."/>
        </authorList>
    </citation>
    <scope>NUCLEOTIDE SEQUENCE</scope>
    <source>
        <strain evidence="6">211/11P</strain>
    </source>
</reference>
<dbReference type="PROSITE" id="PS50865">
    <property type="entry name" value="ZF_MYND_2"/>
    <property type="match status" value="1"/>
</dbReference>
<keyword evidence="7" id="KW-1185">Reference proteome</keyword>
<accession>A0A9D4YYB3</accession>
<sequence>MVPCCGSIVLGELEALTNALASDEPGSAQAALRLAKQFIDNLILVYDTDIASQTKPKVISKLVEVCKALEALNARLLRPKTATGGGQPPALLNEPSVALMTRLDASLIAIDAFGGIAAFLDVSKKDAARIARPALQLVFGACHAALVAATAGRQSAQRSELAGWLSGSFPAYASHCLEAGSSLVLKQFKTSEEGLVFGPTVAPADVLVPWLASVAGALLVCYPRPADHLPFVTVQYYVDMASVVVDTPQFERHAAVMEAQPLLQQDRVLAMLLLRCLPSLVAALEELCGGSGPAPVGGAEGAALSALLADDPDTLPRLACRLCLAATSPSLTRALCGLAGVPVGAVAVRQALRLFKVLRRLPATGVDPRLRFDSLRLSMNVVGCLSGLRVSPQMAGLAHPGGAASRSRHWDATAYDVMSLVPLIPSALEGLPPSIRLQSVAAFCGSCGAAILLVERSHPRPSLQQLSEVWAPAADAALCLLPRLFDLYKSLQQPALLHQGHWKSTMLLTGMLVLHMWHNMGGRAAEEMMKLAEGQLSVSAAQEPVAVRLAEQLWGLHNRSAQLVHWLLAEQERGEIMAHVFPDNGWVGFLGGFNYYGTAVLHAIDYKESKQGPCSGDGDTFRRPAYLQIAATKKEVLRAIAGRPDILASTGGAVANVVAEGMVWVMKASWRLADAGLFAGLKAALNLCRADGNEAYNSLSHILVQLLNASSEHHCLVIGLTQAGVLAKLLSAVDGLAAAGSRREANILRGIPGGPAGSANDMMGMLARAAEHVHHHMLLPGNGAGPSTDADAANAALAEQLGEAKRQLAIAMETRPVFGAFTDLRLQPALTAADLAQKCWRRTEEAAAARLEVAQAVCTRSCAFLACSNMTATGGPAASQGSGSKRCAGCRVAWYCGTACSHADWRAGHSRVCKALAAAKQQQAVA</sequence>
<keyword evidence="3" id="KW-0862">Zinc</keyword>
<evidence type="ECO:0000256" key="4">
    <source>
        <dbReference type="PROSITE-ProRule" id="PRU00134"/>
    </source>
</evidence>
<dbReference type="Pfam" id="PF01753">
    <property type="entry name" value="zf-MYND"/>
    <property type="match status" value="1"/>
</dbReference>
<evidence type="ECO:0000256" key="3">
    <source>
        <dbReference type="ARBA" id="ARBA00022833"/>
    </source>
</evidence>
<evidence type="ECO:0000313" key="6">
    <source>
        <dbReference type="EMBL" id="KAI3431794.1"/>
    </source>
</evidence>
<evidence type="ECO:0000313" key="7">
    <source>
        <dbReference type="Proteomes" id="UP001055712"/>
    </source>
</evidence>
<dbReference type="AlphaFoldDB" id="A0A9D4YYB3"/>
<keyword evidence="2 4" id="KW-0863">Zinc-finger</keyword>
<proteinExistence type="predicted"/>
<gene>
    <name evidence="6" type="ORF">D9Q98_010547</name>
</gene>
<dbReference type="InterPro" id="IPR002893">
    <property type="entry name" value="Znf_MYND"/>
</dbReference>
<protein>
    <recommendedName>
        <fullName evidence="5">MYND-type domain-containing protein</fullName>
    </recommendedName>
</protein>
<dbReference type="Proteomes" id="UP001055712">
    <property type="component" value="Unassembled WGS sequence"/>
</dbReference>
<dbReference type="GO" id="GO:0008270">
    <property type="term" value="F:zinc ion binding"/>
    <property type="evidence" value="ECO:0007669"/>
    <property type="project" value="UniProtKB-KW"/>
</dbReference>
<organism evidence="6 7">
    <name type="scientific">Chlorella vulgaris</name>
    <name type="common">Green alga</name>
    <dbReference type="NCBI Taxonomy" id="3077"/>
    <lineage>
        <taxon>Eukaryota</taxon>
        <taxon>Viridiplantae</taxon>
        <taxon>Chlorophyta</taxon>
        <taxon>core chlorophytes</taxon>
        <taxon>Trebouxiophyceae</taxon>
        <taxon>Chlorellales</taxon>
        <taxon>Chlorellaceae</taxon>
        <taxon>Chlorella clade</taxon>
        <taxon>Chlorella</taxon>
    </lineage>
</organism>
<reference evidence="6" key="2">
    <citation type="submission" date="2020-11" db="EMBL/GenBank/DDBJ databases">
        <authorList>
            <person name="Cecchin M."/>
            <person name="Marcolungo L."/>
            <person name="Rossato M."/>
            <person name="Girolomoni L."/>
            <person name="Cosentino E."/>
            <person name="Cuine S."/>
            <person name="Li-Beisson Y."/>
            <person name="Delledonne M."/>
            <person name="Ballottari M."/>
        </authorList>
    </citation>
    <scope>NUCLEOTIDE SEQUENCE</scope>
    <source>
        <strain evidence="6">211/11P</strain>
        <tissue evidence="6">Whole cell</tissue>
    </source>
</reference>
<keyword evidence="1" id="KW-0479">Metal-binding</keyword>
<dbReference type="EMBL" id="SIDB01000006">
    <property type="protein sequence ID" value="KAI3431794.1"/>
    <property type="molecule type" value="Genomic_DNA"/>
</dbReference>
<evidence type="ECO:0000256" key="2">
    <source>
        <dbReference type="ARBA" id="ARBA00022771"/>
    </source>
</evidence>
<name>A0A9D4YYB3_CHLVU</name>
<comment type="caution">
    <text evidence="6">The sequence shown here is derived from an EMBL/GenBank/DDBJ whole genome shotgun (WGS) entry which is preliminary data.</text>
</comment>
<feature type="domain" description="MYND-type" evidence="5">
    <location>
        <begin position="864"/>
        <end position="913"/>
    </location>
</feature>
<dbReference type="Gene3D" id="6.10.140.2220">
    <property type="match status" value="1"/>
</dbReference>